<dbReference type="Proteomes" id="UP000076874">
    <property type="component" value="Unassembled WGS sequence"/>
</dbReference>
<dbReference type="PANTHER" id="PTHR13789">
    <property type="entry name" value="MONOOXYGENASE"/>
    <property type="match status" value="1"/>
</dbReference>
<dbReference type="Pfam" id="PF01494">
    <property type="entry name" value="FAD_binding_3"/>
    <property type="match status" value="1"/>
</dbReference>
<dbReference type="SUPFAM" id="SSF54373">
    <property type="entry name" value="FAD-linked reductases, C-terminal domain"/>
    <property type="match status" value="1"/>
</dbReference>
<proteinExistence type="inferred from homology"/>
<keyword evidence="2" id="KW-0285">Flavoprotein</keyword>
<evidence type="ECO:0000313" key="8">
    <source>
        <dbReference type="Proteomes" id="UP000076874"/>
    </source>
</evidence>
<dbReference type="InterPro" id="IPR002938">
    <property type="entry name" value="FAD-bd"/>
</dbReference>
<dbReference type="EMBL" id="AZHD01000017">
    <property type="protein sequence ID" value="OAA56178.1"/>
    <property type="molecule type" value="Genomic_DNA"/>
</dbReference>
<dbReference type="GO" id="GO:0004497">
    <property type="term" value="F:monooxygenase activity"/>
    <property type="evidence" value="ECO:0007669"/>
    <property type="project" value="UniProtKB-KW"/>
</dbReference>
<comment type="similarity">
    <text evidence="1">Belongs to the paxM FAD-dependent monooxygenase family.</text>
</comment>
<reference evidence="7 8" key="1">
    <citation type="journal article" date="2016" name="Genome Biol. Evol.">
        <title>Divergent and convergent evolution of fungal pathogenicity.</title>
        <authorList>
            <person name="Shang Y."/>
            <person name="Xiao G."/>
            <person name="Zheng P."/>
            <person name="Cen K."/>
            <person name="Zhan S."/>
            <person name="Wang C."/>
        </authorList>
    </citation>
    <scope>NUCLEOTIDE SEQUENCE [LARGE SCALE GENOMIC DNA]</scope>
    <source>
        <strain evidence="7 8">RCEF 264</strain>
    </source>
</reference>
<sequence>MDIIIVGAGIAGFSAGIALRRAGHKVTILERSALLQEVGAAISIAPNASPVLRSWGFDPVVSRMVSIKTGSILNGSNMQMVVPNYYVNIEENYGFPIYSVHRVDLHDQLKALATGEDGSGRPCKLHVCTKVVDYDSVNAKVTTADGTVWQADLILAANGVHSTAREHVLPADESDTSDTGWATMRWLVPTEELLANPDTASLVEDSTQRFFMGTRGGGLVWYPCRNNEVQNFLYLSRSFSRENITEDFQATIEPTKVMDYAKEEFNPALQAVLEKARDVKFWKLVARGPISSWRKNFLLLIGDAAHPMLPFQAQGGGQAIEDAAVLGILLDQVQDKVTVEARLALFEKIRKNRGSAIQVLSNSGPPMPQSVRDAAAKYLPKGTVLQNQDDVIDVIFSYDVIGETKAAILAAGAFDENETVNRTENRESEL</sequence>
<keyword evidence="4" id="KW-0560">Oxidoreductase</keyword>
<keyword evidence="3" id="KW-0274">FAD</keyword>
<dbReference type="InterPro" id="IPR050493">
    <property type="entry name" value="FAD-dep_Monooxygenase_BioMet"/>
</dbReference>
<dbReference type="OrthoDB" id="9993796at2759"/>
<evidence type="ECO:0000256" key="4">
    <source>
        <dbReference type="ARBA" id="ARBA00023002"/>
    </source>
</evidence>
<keyword evidence="5" id="KW-0503">Monooxygenase</keyword>
<name>A0A167P177_9HYPO</name>
<comment type="caution">
    <text evidence="7">The sequence shown here is derived from an EMBL/GenBank/DDBJ whole genome shotgun (WGS) entry which is preliminary data.</text>
</comment>
<evidence type="ECO:0000256" key="3">
    <source>
        <dbReference type="ARBA" id="ARBA00022827"/>
    </source>
</evidence>
<feature type="domain" description="FAD-binding" evidence="6">
    <location>
        <begin position="2"/>
        <end position="356"/>
    </location>
</feature>
<organism evidence="7 8">
    <name type="scientific">Niveomyces insectorum RCEF 264</name>
    <dbReference type="NCBI Taxonomy" id="1081102"/>
    <lineage>
        <taxon>Eukaryota</taxon>
        <taxon>Fungi</taxon>
        <taxon>Dikarya</taxon>
        <taxon>Ascomycota</taxon>
        <taxon>Pezizomycotina</taxon>
        <taxon>Sordariomycetes</taxon>
        <taxon>Hypocreomycetidae</taxon>
        <taxon>Hypocreales</taxon>
        <taxon>Cordycipitaceae</taxon>
        <taxon>Niveomyces</taxon>
    </lineage>
</organism>
<dbReference type="AlphaFoldDB" id="A0A167P177"/>
<evidence type="ECO:0000259" key="6">
    <source>
        <dbReference type="Pfam" id="PF01494"/>
    </source>
</evidence>
<dbReference type="PRINTS" id="PR00420">
    <property type="entry name" value="RNGMNOXGNASE"/>
</dbReference>
<gene>
    <name evidence="7" type="ORF">SPI_07789</name>
</gene>
<dbReference type="InterPro" id="IPR036188">
    <property type="entry name" value="FAD/NAD-bd_sf"/>
</dbReference>
<dbReference type="GO" id="GO:0071949">
    <property type="term" value="F:FAD binding"/>
    <property type="evidence" value="ECO:0007669"/>
    <property type="project" value="InterPro"/>
</dbReference>
<dbReference type="SUPFAM" id="SSF51905">
    <property type="entry name" value="FAD/NAD(P)-binding domain"/>
    <property type="match status" value="1"/>
</dbReference>
<dbReference type="Gene3D" id="3.50.50.60">
    <property type="entry name" value="FAD/NAD(P)-binding domain"/>
    <property type="match status" value="1"/>
</dbReference>
<accession>A0A167P177</accession>
<dbReference type="STRING" id="1081102.A0A167P177"/>
<keyword evidence="8" id="KW-1185">Reference proteome</keyword>
<evidence type="ECO:0000256" key="5">
    <source>
        <dbReference type="ARBA" id="ARBA00023033"/>
    </source>
</evidence>
<evidence type="ECO:0000313" key="7">
    <source>
        <dbReference type="EMBL" id="OAA56178.1"/>
    </source>
</evidence>
<dbReference type="PANTHER" id="PTHR13789:SF215">
    <property type="entry name" value="FAD-BINDING DOMAIN-CONTAINING PROTEIN-RELATED"/>
    <property type="match status" value="1"/>
</dbReference>
<evidence type="ECO:0000256" key="2">
    <source>
        <dbReference type="ARBA" id="ARBA00022630"/>
    </source>
</evidence>
<protein>
    <submittedName>
        <fullName evidence="7">FAD binding domain-containing protein</fullName>
    </submittedName>
</protein>
<evidence type="ECO:0000256" key="1">
    <source>
        <dbReference type="ARBA" id="ARBA00007992"/>
    </source>
</evidence>